<reference evidence="2" key="1">
    <citation type="journal article" date="2020" name="mSystems">
        <title>Genome- and Community-Level Interaction Insights into Carbon Utilization and Element Cycling Functions of Hydrothermarchaeota in Hydrothermal Sediment.</title>
        <authorList>
            <person name="Zhou Z."/>
            <person name="Liu Y."/>
            <person name="Xu W."/>
            <person name="Pan J."/>
            <person name="Luo Z.H."/>
            <person name="Li M."/>
        </authorList>
    </citation>
    <scope>NUCLEOTIDE SEQUENCE</scope>
    <source>
        <strain evidence="2">SpSt-667</strain>
    </source>
</reference>
<protein>
    <submittedName>
        <fullName evidence="2">Uncharacterized protein</fullName>
    </submittedName>
</protein>
<gene>
    <name evidence="2" type="ORF">ENU41_01295</name>
</gene>
<keyword evidence="1" id="KW-0812">Transmembrane</keyword>
<evidence type="ECO:0000256" key="1">
    <source>
        <dbReference type="SAM" id="Phobius"/>
    </source>
</evidence>
<dbReference type="AlphaFoldDB" id="A0A832CRK3"/>
<proteinExistence type="predicted"/>
<evidence type="ECO:0000313" key="2">
    <source>
        <dbReference type="EMBL" id="HGQ35300.1"/>
    </source>
</evidence>
<name>A0A832CRK3_9CREN</name>
<dbReference type="EMBL" id="DTCK01000009">
    <property type="protein sequence ID" value="HGQ35300.1"/>
    <property type="molecule type" value="Genomic_DNA"/>
</dbReference>
<sequence length="492" mass="55867">MKRALLIIILLLLLLIPLITFLINSKPLHIYAQPQVLLDVRIENVEIPSGSLVVPHLYTWLFTGKEEQHIRVHWTKSYNTTAYAIALRSPWASYPYFMVFRRIGPYGVSQCDFYYGSRPAGVMLVVRVANKPAPGPADAYYLDPGYPPPKDTWIHAYVDYNATYHANLYLYEYKTLNSTSGGTPLIPASDPLYLGARGDQPTLEDVRNVYDGYMRWFILWDNTKKSTSEMIEVFRSLVEGKTVDMGNVEVFVDPTFFNSTHYLDLSKNRSPVYHNPDVKRELDAHRWLWLLKGLYTDTKLYFRFLNQIREVSGGKYIRIVITSAGTSKEYWVDTGDEFSIDLVKEFGSSKLSSASITIEAWSDKPGAGIMTVTRTVTETVTHVSLTSVIQYEFMYITDTKTVRTTVTRNITQVVVSVQYLPATTITEQRTLYSTQTVKETLVSTITQTSTSEATKTVTTTAYEVPGWTMPSIIVLILIVILLGALYMTRGKK</sequence>
<keyword evidence="1" id="KW-1133">Transmembrane helix</keyword>
<keyword evidence="1" id="KW-0472">Membrane</keyword>
<comment type="caution">
    <text evidence="2">The sequence shown here is derived from an EMBL/GenBank/DDBJ whole genome shotgun (WGS) entry which is preliminary data.</text>
</comment>
<feature type="transmembrane region" description="Helical" evidence="1">
    <location>
        <begin position="467"/>
        <end position="487"/>
    </location>
</feature>
<accession>A0A832CRK3</accession>
<organism evidence="2">
    <name type="scientific">Ignisphaera aggregans</name>
    <dbReference type="NCBI Taxonomy" id="334771"/>
    <lineage>
        <taxon>Archaea</taxon>
        <taxon>Thermoproteota</taxon>
        <taxon>Thermoprotei</taxon>
        <taxon>Desulfurococcales</taxon>
        <taxon>Desulfurococcaceae</taxon>
        <taxon>Ignisphaera</taxon>
    </lineage>
</organism>